<protein>
    <submittedName>
        <fullName evidence="2">Helix-turn-helix transcriptional regulator</fullName>
    </submittedName>
</protein>
<dbReference type="InterPro" id="IPR001387">
    <property type="entry name" value="Cro/C1-type_HTH"/>
</dbReference>
<keyword evidence="3" id="KW-1185">Reference proteome</keyword>
<dbReference type="EMBL" id="JAOQKC010000012">
    <property type="protein sequence ID" value="MCU6697250.1"/>
    <property type="molecule type" value="Genomic_DNA"/>
</dbReference>
<dbReference type="PROSITE" id="PS50943">
    <property type="entry name" value="HTH_CROC1"/>
    <property type="match status" value="1"/>
</dbReference>
<gene>
    <name evidence="2" type="ORF">OCV63_10115</name>
</gene>
<evidence type="ECO:0000313" key="3">
    <source>
        <dbReference type="Proteomes" id="UP001652461"/>
    </source>
</evidence>
<dbReference type="SUPFAM" id="SSF47413">
    <property type="entry name" value="lambda repressor-like DNA-binding domains"/>
    <property type="match status" value="1"/>
</dbReference>
<organism evidence="2 3">
    <name type="scientific">Laedolimicola ammoniilytica</name>
    <dbReference type="NCBI Taxonomy" id="2981771"/>
    <lineage>
        <taxon>Bacteria</taxon>
        <taxon>Bacillati</taxon>
        <taxon>Bacillota</taxon>
        <taxon>Clostridia</taxon>
        <taxon>Lachnospirales</taxon>
        <taxon>Lachnospiraceae</taxon>
        <taxon>Laedolimicola</taxon>
    </lineage>
</organism>
<dbReference type="InterPro" id="IPR010982">
    <property type="entry name" value="Lambda_DNA-bd_dom_sf"/>
</dbReference>
<dbReference type="Pfam" id="PF01381">
    <property type="entry name" value="HTH_3"/>
    <property type="match status" value="1"/>
</dbReference>
<feature type="domain" description="HTH cro/C1-type" evidence="1">
    <location>
        <begin position="5"/>
        <end position="59"/>
    </location>
</feature>
<dbReference type="Gene3D" id="1.10.260.40">
    <property type="entry name" value="lambda repressor-like DNA-binding domains"/>
    <property type="match status" value="1"/>
</dbReference>
<accession>A0ABT2RY63</accession>
<evidence type="ECO:0000259" key="1">
    <source>
        <dbReference type="PROSITE" id="PS50943"/>
    </source>
</evidence>
<dbReference type="Proteomes" id="UP001652461">
    <property type="component" value="Unassembled WGS sequence"/>
</dbReference>
<evidence type="ECO:0000313" key="2">
    <source>
        <dbReference type="EMBL" id="MCU6697250.1"/>
    </source>
</evidence>
<proteinExistence type="predicted"/>
<reference evidence="2 3" key="1">
    <citation type="journal article" date="2021" name="ISME Commun">
        <title>Automated analysis of genomic sequences facilitates high-throughput and comprehensive description of bacteria.</title>
        <authorList>
            <person name="Hitch T.C.A."/>
        </authorList>
    </citation>
    <scope>NUCLEOTIDE SEQUENCE [LARGE SCALE GENOMIC DNA]</scope>
    <source>
        <strain evidence="2 3">Sanger_04</strain>
    </source>
</reference>
<sequence length="63" mass="7448">MRKQLKEARMRAGLTQQQMAEKLDISLRYYKNIEAGERTGDVTLWDELEDLTGIHQRILRENS</sequence>
<dbReference type="SMART" id="SM00530">
    <property type="entry name" value="HTH_XRE"/>
    <property type="match status" value="1"/>
</dbReference>
<dbReference type="RefSeq" id="WP_158363705.1">
    <property type="nucleotide sequence ID" value="NZ_JAOQKC010000012.1"/>
</dbReference>
<comment type="caution">
    <text evidence="2">The sequence shown here is derived from an EMBL/GenBank/DDBJ whole genome shotgun (WGS) entry which is preliminary data.</text>
</comment>
<dbReference type="CDD" id="cd00093">
    <property type="entry name" value="HTH_XRE"/>
    <property type="match status" value="1"/>
</dbReference>
<name>A0ABT2RY63_9FIRM</name>